<dbReference type="PANTHER" id="PTHR30363:SF58">
    <property type="entry name" value="REGULATORY PROTEIN, DEOR FAMILY"/>
    <property type="match status" value="1"/>
</dbReference>
<feature type="region of interest" description="Disordered" evidence="4">
    <location>
        <begin position="1"/>
        <end position="52"/>
    </location>
</feature>
<dbReference type="GO" id="GO:0003700">
    <property type="term" value="F:DNA-binding transcription factor activity"/>
    <property type="evidence" value="ECO:0007669"/>
    <property type="project" value="InterPro"/>
</dbReference>
<evidence type="ECO:0000259" key="5">
    <source>
        <dbReference type="PROSITE" id="PS51000"/>
    </source>
</evidence>
<dbReference type="InterPro" id="IPR014036">
    <property type="entry name" value="DeoR-like_C"/>
</dbReference>
<evidence type="ECO:0000313" key="7">
    <source>
        <dbReference type="Proteomes" id="UP000886829"/>
    </source>
</evidence>
<dbReference type="InterPro" id="IPR036388">
    <property type="entry name" value="WH-like_DNA-bd_sf"/>
</dbReference>
<evidence type="ECO:0000256" key="2">
    <source>
        <dbReference type="ARBA" id="ARBA00023125"/>
    </source>
</evidence>
<feature type="domain" description="HTH deoR-type" evidence="5">
    <location>
        <begin position="70"/>
        <end position="125"/>
    </location>
</feature>
<dbReference type="InterPro" id="IPR036390">
    <property type="entry name" value="WH_DNA-bd_sf"/>
</dbReference>
<reference evidence="6" key="2">
    <citation type="submission" date="2021-04" db="EMBL/GenBank/DDBJ databases">
        <authorList>
            <person name="Gilroy R."/>
        </authorList>
    </citation>
    <scope>NUCLEOTIDE SEQUENCE</scope>
    <source>
        <strain evidence="6">USASDec5-558</strain>
    </source>
</reference>
<evidence type="ECO:0000313" key="6">
    <source>
        <dbReference type="EMBL" id="HIX57711.1"/>
    </source>
</evidence>
<dbReference type="PRINTS" id="PR00037">
    <property type="entry name" value="HTHLACR"/>
</dbReference>
<comment type="caution">
    <text evidence="6">The sequence shown here is derived from an EMBL/GenBank/DDBJ whole genome shotgun (WGS) entry which is preliminary data.</text>
</comment>
<dbReference type="InterPro" id="IPR050313">
    <property type="entry name" value="Carb_Metab_HTH_regulators"/>
</dbReference>
<dbReference type="InterPro" id="IPR001034">
    <property type="entry name" value="DeoR_HTH"/>
</dbReference>
<keyword evidence="3" id="KW-0804">Transcription</keyword>
<evidence type="ECO:0000256" key="1">
    <source>
        <dbReference type="ARBA" id="ARBA00023015"/>
    </source>
</evidence>
<dbReference type="GO" id="GO:0003677">
    <property type="term" value="F:DNA binding"/>
    <property type="evidence" value="ECO:0007669"/>
    <property type="project" value="UniProtKB-KW"/>
</dbReference>
<name>A0A9D1WEH8_9GAMM</name>
<feature type="compositionally biased region" description="Basic and acidic residues" evidence="4">
    <location>
        <begin position="1"/>
        <end position="10"/>
    </location>
</feature>
<dbReference type="Gene3D" id="1.10.10.10">
    <property type="entry name" value="Winged helix-like DNA-binding domain superfamily/Winged helix DNA-binding domain"/>
    <property type="match status" value="1"/>
</dbReference>
<dbReference type="PROSITE" id="PS51000">
    <property type="entry name" value="HTH_DEOR_2"/>
    <property type="match status" value="1"/>
</dbReference>
<dbReference type="SMART" id="SM00420">
    <property type="entry name" value="HTH_DEOR"/>
    <property type="match status" value="1"/>
</dbReference>
<dbReference type="Pfam" id="PF08220">
    <property type="entry name" value="HTH_DeoR"/>
    <property type="match status" value="1"/>
</dbReference>
<dbReference type="Pfam" id="PF00455">
    <property type="entry name" value="DeoRC"/>
    <property type="match status" value="1"/>
</dbReference>
<evidence type="ECO:0000256" key="4">
    <source>
        <dbReference type="SAM" id="MobiDB-lite"/>
    </source>
</evidence>
<dbReference type="InterPro" id="IPR018356">
    <property type="entry name" value="Tscrpt_reg_HTH_DeoR_CS"/>
</dbReference>
<dbReference type="Proteomes" id="UP000886829">
    <property type="component" value="Unassembled WGS sequence"/>
</dbReference>
<dbReference type="Gene3D" id="3.40.50.1360">
    <property type="match status" value="1"/>
</dbReference>
<proteinExistence type="predicted"/>
<keyword evidence="2 6" id="KW-0238">DNA-binding</keyword>
<keyword evidence="1" id="KW-0805">Transcription regulation</keyword>
<gene>
    <name evidence="6" type="ORF">H9850_09620</name>
</gene>
<reference evidence="6" key="1">
    <citation type="journal article" date="2021" name="PeerJ">
        <title>Extensive microbial diversity within the chicken gut microbiome revealed by metagenomics and culture.</title>
        <authorList>
            <person name="Gilroy R."/>
            <person name="Ravi A."/>
            <person name="Getino M."/>
            <person name="Pursley I."/>
            <person name="Horton D.L."/>
            <person name="Alikhan N.F."/>
            <person name="Baker D."/>
            <person name="Gharbi K."/>
            <person name="Hall N."/>
            <person name="Watson M."/>
            <person name="Adriaenssens E.M."/>
            <person name="Foster-Nyarko E."/>
            <person name="Jarju S."/>
            <person name="Secka A."/>
            <person name="Antonio M."/>
            <person name="Oren A."/>
            <person name="Chaudhuri R.R."/>
            <person name="La Ragione R."/>
            <person name="Hildebrand F."/>
            <person name="Pallen M.J."/>
        </authorList>
    </citation>
    <scope>NUCLEOTIDE SEQUENCE</scope>
    <source>
        <strain evidence="6">USASDec5-558</strain>
    </source>
</reference>
<accession>A0A9D1WEH8</accession>
<dbReference type="SUPFAM" id="SSF46785">
    <property type="entry name" value="Winged helix' DNA-binding domain"/>
    <property type="match status" value="1"/>
</dbReference>
<dbReference type="SUPFAM" id="SSF100950">
    <property type="entry name" value="NagB/RpiA/CoA transferase-like"/>
    <property type="match status" value="1"/>
</dbReference>
<dbReference type="AlphaFoldDB" id="A0A9D1WEH8"/>
<feature type="compositionally biased region" description="Polar residues" evidence="4">
    <location>
        <begin position="15"/>
        <end position="52"/>
    </location>
</feature>
<protein>
    <submittedName>
        <fullName evidence="6">DeoR/GlpR family DNA-binding transcription regulator</fullName>
    </submittedName>
</protein>
<dbReference type="EMBL" id="DXEV01000189">
    <property type="protein sequence ID" value="HIX57711.1"/>
    <property type="molecule type" value="Genomic_DNA"/>
</dbReference>
<dbReference type="InterPro" id="IPR037171">
    <property type="entry name" value="NagB/RpiA_transferase-like"/>
</dbReference>
<sequence length="321" mass="34606">MTSHEHDHNPEPSATAHNTDDSASTHNITTLSASTGSESLSTNPDKVPTSDSDNKILSLNLANKEIGAIPLLRQKTILEILNKQGFVKISALAKSFAVSPLTIRRDVHKMEEDGLVVQVRGGVKSVKRLQDEPSHQEKASLFAAEKERIAAAASMLIKENSCIYLDAGTTSLALCKHLNNRNDLTIISNDIEVIHTLLSAPQCHNNLIMIGGQIRNQNFSSVGYAAANMISGYAIDIAFLSASSFDRRGITTPDPEKVPVKQAASAAANKRVLICDSSKYAQQANYVAVPLKQIDTIITDDELSEAGKDLINEAGIELIIV</sequence>
<organism evidence="6 7">
    <name type="scientific">Candidatus Anaerobiospirillum pullistercoris</name>
    <dbReference type="NCBI Taxonomy" id="2838452"/>
    <lineage>
        <taxon>Bacteria</taxon>
        <taxon>Pseudomonadati</taxon>
        <taxon>Pseudomonadota</taxon>
        <taxon>Gammaproteobacteria</taxon>
        <taxon>Aeromonadales</taxon>
        <taxon>Succinivibrionaceae</taxon>
        <taxon>Anaerobiospirillum</taxon>
    </lineage>
</organism>
<dbReference type="PROSITE" id="PS00894">
    <property type="entry name" value="HTH_DEOR_1"/>
    <property type="match status" value="1"/>
</dbReference>
<dbReference type="PANTHER" id="PTHR30363">
    <property type="entry name" value="HTH-TYPE TRANSCRIPTIONAL REGULATOR SRLR-RELATED"/>
    <property type="match status" value="1"/>
</dbReference>
<evidence type="ECO:0000256" key="3">
    <source>
        <dbReference type="ARBA" id="ARBA00023163"/>
    </source>
</evidence>
<dbReference type="SMART" id="SM01134">
    <property type="entry name" value="DeoRC"/>
    <property type="match status" value="1"/>
</dbReference>